<keyword evidence="2" id="KW-0812">Transmembrane</keyword>
<dbReference type="Proteomes" id="UP000199076">
    <property type="component" value="Unassembled WGS sequence"/>
</dbReference>
<dbReference type="OrthoDB" id="11098at2157"/>
<proteinExistence type="predicted"/>
<sequence>MDSLDEESSADTSTPRSDRPLVAIPTTGNSDAIAGLILRARDRGHDVVVVSDESRYHESLAFADRLDAAIVTVDRQDDEAERKKRLRQYAKQHGFPGVIYHEDPGEPIDFERSSTIFRESNTYLVESQNSSRIESKPTVLAAIPAYNEASTIDTVVKQTANYVDKVMVIDDGSDDDTAAAAREAGAVVIEHEQNRGYGAALKTAFRQAEHSGAAHLAVLDGDGQHDPADIQRMVTHQQRTDAEVVVGCRFDEAAETDIPLYRRFGIGVVNLLTNLSLGVVRPSSRVRDTQNGFRAYDRRAIKSLAADETLGDHMGASTDILHHAHANDYDIEEVGTTVDYDVENGSSHSPLQHGLTLVSNLLTTIERERPLLVLAIPGFVVSCIGIGFGYWTFANYINTTTFPLGLAVTSVFFTLSGIFSVFTGIILHALKQHLRAIDTGL</sequence>
<keyword evidence="4" id="KW-0808">Transferase</keyword>
<dbReference type="Gene3D" id="3.90.550.10">
    <property type="entry name" value="Spore Coat Polysaccharide Biosynthesis Protein SpsA, Chain A"/>
    <property type="match status" value="1"/>
</dbReference>
<gene>
    <name evidence="4" type="ORF">SAMN05216218_12210</name>
</gene>
<feature type="transmembrane region" description="Helical" evidence="2">
    <location>
        <begin position="371"/>
        <end position="393"/>
    </location>
</feature>
<dbReference type="GO" id="GO:0016740">
    <property type="term" value="F:transferase activity"/>
    <property type="evidence" value="ECO:0007669"/>
    <property type="project" value="UniProtKB-KW"/>
</dbReference>
<evidence type="ECO:0000259" key="3">
    <source>
        <dbReference type="Pfam" id="PF00535"/>
    </source>
</evidence>
<evidence type="ECO:0000313" key="4">
    <source>
        <dbReference type="EMBL" id="SDG29341.1"/>
    </source>
</evidence>
<keyword evidence="2" id="KW-0472">Membrane</keyword>
<dbReference type="RefSeq" id="WP_092695274.1">
    <property type="nucleotide sequence ID" value="NZ_FNBK01000022.1"/>
</dbReference>
<dbReference type="EMBL" id="FNBK01000022">
    <property type="protein sequence ID" value="SDG29341.1"/>
    <property type="molecule type" value="Genomic_DNA"/>
</dbReference>
<dbReference type="InterPro" id="IPR001173">
    <property type="entry name" value="Glyco_trans_2-like"/>
</dbReference>
<organism evidence="4 5">
    <name type="scientific">Halorientalis regularis</name>
    <dbReference type="NCBI Taxonomy" id="660518"/>
    <lineage>
        <taxon>Archaea</taxon>
        <taxon>Methanobacteriati</taxon>
        <taxon>Methanobacteriota</taxon>
        <taxon>Stenosarchaea group</taxon>
        <taxon>Halobacteria</taxon>
        <taxon>Halobacteriales</taxon>
        <taxon>Haloarculaceae</taxon>
        <taxon>Halorientalis</taxon>
    </lineage>
</organism>
<keyword evidence="2" id="KW-1133">Transmembrane helix</keyword>
<evidence type="ECO:0000256" key="2">
    <source>
        <dbReference type="SAM" id="Phobius"/>
    </source>
</evidence>
<dbReference type="InterPro" id="IPR050256">
    <property type="entry name" value="Glycosyltransferase_2"/>
</dbReference>
<protein>
    <submittedName>
        <fullName evidence="4">Glycosyl transferase family 2</fullName>
    </submittedName>
</protein>
<dbReference type="PANTHER" id="PTHR48090">
    <property type="entry name" value="UNDECAPRENYL-PHOSPHATE 4-DEOXY-4-FORMAMIDO-L-ARABINOSE TRANSFERASE-RELATED"/>
    <property type="match status" value="1"/>
</dbReference>
<feature type="region of interest" description="Disordered" evidence="1">
    <location>
        <begin position="1"/>
        <end position="27"/>
    </location>
</feature>
<dbReference type="CDD" id="cd04179">
    <property type="entry name" value="DPM_DPG-synthase_like"/>
    <property type="match status" value="1"/>
</dbReference>
<name>A0A1G7T265_9EURY</name>
<feature type="transmembrane region" description="Helical" evidence="2">
    <location>
        <begin position="405"/>
        <end position="427"/>
    </location>
</feature>
<evidence type="ECO:0000313" key="5">
    <source>
        <dbReference type="Proteomes" id="UP000199076"/>
    </source>
</evidence>
<keyword evidence="5" id="KW-1185">Reference proteome</keyword>
<dbReference type="InterPro" id="IPR029044">
    <property type="entry name" value="Nucleotide-diphossugar_trans"/>
</dbReference>
<dbReference type="SUPFAM" id="SSF53448">
    <property type="entry name" value="Nucleotide-diphospho-sugar transferases"/>
    <property type="match status" value="1"/>
</dbReference>
<feature type="domain" description="Glycosyltransferase 2-like" evidence="3">
    <location>
        <begin position="142"/>
        <end position="302"/>
    </location>
</feature>
<dbReference type="Pfam" id="PF00535">
    <property type="entry name" value="Glycos_transf_2"/>
    <property type="match status" value="1"/>
</dbReference>
<evidence type="ECO:0000256" key="1">
    <source>
        <dbReference type="SAM" id="MobiDB-lite"/>
    </source>
</evidence>
<reference evidence="5" key="1">
    <citation type="submission" date="2016-10" db="EMBL/GenBank/DDBJ databases">
        <authorList>
            <person name="Varghese N."/>
            <person name="Submissions S."/>
        </authorList>
    </citation>
    <scope>NUCLEOTIDE SEQUENCE [LARGE SCALE GENOMIC DNA]</scope>
    <source>
        <strain evidence="5">IBRC-M 10760</strain>
    </source>
</reference>
<dbReference type="AlphaFoldDB" id="A0A1G7T265"/>
<accession>A0A1G7T265</accession>
<dbReference type="PANTHER" id="PTHR48090:SF7">
    <property type="entry name" value="RFBJ PROTEIN"/>
    <property type="match status" value="1"/>
</dbReference>
<dbReference type="STRING" id="660518.SAMN05216218_12210"/>